<keyword evidence="2" id="KW-1185">Reference proteome</keyword>
<organism evidence="1 2">
    <name type="scientific">Artemisia annua</name>
    <name type="common">Sweet wormwood</name>
    <dbReference type="NCBI Taxonomy" id="35608"/>
    <lineage>
        <taxon>Eukaryota</taxon>
        <taxon>Viridiplantae</taxon>
        <taxon>Streptophyta</taxon>
        <taxon>Embryophyta</taxon>
        <taxon>Tracheophyta</taxon>
        <taxon>Spermatophyta</taxon>
        <taxon>Magnoliopsida</taxon>
        <taxon>eudicotyledons</taxon>
        <taxon>Gunneridae</taxon>
        <taxon>Pentapetalae</taxon>
        <taxon>asterids</taxon>
        <taxon>campanulids</taxon>
        <taxon>Asterales</taxon>
        <taxon>Asteraceae</taxon>
        <taxon>Asteroideae</taxon>
        <taxon>Anthemideae</taxon>
        <taxon>Artemisiinae</taxon>
        <taxon>Artemisia</taxon>
    </lineage>
</organism>
<sequence length="119" mass="13928">MWDCGYDMLLPVGGSCNGLQRYAALLHVVFTSDMGDTNINAHRFTRKAVLHLVWDDNIIRFAEDRLDGANVHNYIELSMLKLRIKVKRFNEMSRLSRFWNAYVNQEPWPIYDLANATFM</sequence>
<dbReference type="InterPro" id="IPR008947">
    <property type="entry name" value="PLipase_C/P1_nuclease_dom_sf"/>
</dbReference>
<dbReference type="Gene3D" id="1.10.575.10">
    <property type="entry name" value="P1 Nuclease"/>
    <property type="match status" value="1"/>
</dbReference>
<comment type="caution">
    <text evidence="1">The sequence shown here is derived from an EMBL/GenBank/DDBJ whole genome shotgun (WGS) entry which is preliminary data.</text>
</comment>
<reference evidence="1 2" key="1">
    <citation type="journal article" date="2018" name="Mol. Plant">
        <title>The genome of Artemisia annua provides insight into the evolution of Asteraceae family and artemisinin biosynthesis.</title>
        <authorList>
            <person name="Shen Q."/>
            <person name="Zhang L."/>
            <person name="Liao Z."/>
            <person name="Wang S."/>
            <person name="Yan T."/>
            <person name="Shi P."/>
            <person name="Liu M."/>
            <person name="Fu X."/>
            <person name="Pan Q."/>
            <person name="Wang Y."/>
            <person name="Lv Z."/>
            <person name="Lu X."/>
            <person name="Zhang F."/>
            <person name="Jiang W."/>
            <person name="Ma Y."/>
            <person name="Chen M."/>
            <person name="Hao X."/>
            <person name="Li L."/>
            <person name="Tang Y."/>
            <person name="Lv G."/>
            <person name="Zhou Y."/>
            <person name="Sun X."/>
            <person name="Brodelius P.E."/>
            <person name="Rose J.K.C."/>
            <person name="Tang K."/>
        </authorList>
    </citation>
    <scope>NUCLEOTIDE SEQUENCE [LARGE SCALE GENOMIC DNA]</scope>
    <source>
        <strain evidence="2">cv. Huhao1</strain>
        <tissue evidence="1">Leaf</tissue>
    </source>
</reference>
<proteinExistence type="predicted"/>
<dbReference type="Proteomes" id="UP000245207">
    <property type="component" value="Unassembled WGS sequence"/>
</dbReference>
<gene>
    <name evidence="1" type="ORF">CTI12_AA548210</name>
</gene>
<evidence type="ECO:0000313" key="2">
    <source>
        <dbReference type="Proteomes" id="UP000245207"/>
    </source>
</evidence>
<dbReference type="OrthoDB" id="441446at2759"/>
<dbReference type="SUPFAM" id="SSF48537">
    <property type="entry name" value="Phospholipase C/P1 nuclease"/>
    <property type="match status" value="1"/>
</dbReference>
<accession>A0A2U1KZC9</accession>
<dbReference type="EMBL" id="PKPP01012648">
    <property type="protein sequence ID" value="PWA42060.1"/>
    <property type="molecule type" value="Genomic_DNA"/>
</dbReference>
<name>A0A2U1KZC9_ARTAN</name>
<dbReference type="AlphaFoldDB" id="A0A2U1KZC9"/>
<protein>
    <submittedName>
        <fullName evidence="1">Bifunctional nuclease</fullName>
    </submittedName>
</protein>
<evidence type="ECO:0000313" key="1">
    <source>
        <dbReference type="EMBL" id="PWA42060.1"/>
    </source>
</evidence>
<dbReference type="GO" id="GO:0016788">
    <property type="term" value="F:hydrolase activity, acting on ester bonds"/>
    <property type="evidence" value="ECO:0007669"/>
    <property type="project" value="InterPro"/>
</dbReference>